<evidence type="ECO:0000259" key="8">
    <source>
        <dbReference type="PROSITE" id="PS50979"/>
    </source>
</evidence>
<dbReference type="InterPro" id="IPR050856">
    <property type="entry name" value="Biotin_carboxylase_complex"/>
</dbReference>
<dbReference type="Proteomes" id="UP000095468">
    <property type="component" value="Unassembled WGS sequence"/>
</dbReference>
<dbReference type="PROSITE" id="PS50975">
    <property type="entry name" value="ATP_GRASP"/>
    <property type="match status" value="1"/>
</dbReference>
<dbReference type="InterPro" id="IPR016185">
    <property type="entry name" value="PreATP-grasp_dom_sf"/>
</dbReference>
<evidence type="ECO:0000259" key="7">
    <source>
        <dbReference type="PROSITE" id="PS50975"/>
    </source>
</evidence>
<evidence type="ECO:0000256" key="5">
    <source>
        <dbReference type="ARBA" id="ARBA00023267"/>
    </source>
</evidence>
<dbReference type="SUPFAM" id="SSF56059">
    <property type="entry name" value="Glutathione synthetase ATP-binding domain-like"/>
    <property type="match status" value="1"/>
</dbReference>
<evidence type="ECO:0000256" key="1">
    <source>
        <dbReference type="ARBA" id="ARBA00013263"/>
    </source>
</evidence>
<dbReference type="InterPro" id="IPR005479">
    <property type="entry name" value="CPAse_ATP-bd"/>
</dbReference>
<sequence length="447" mass="48773">MFDKVLIANRGEVAVRVIRACRDMGIKTVAVYSTADVDALHVKLADEAYCIGGPRLAESYLNDDAVLTCAVKSGAKAIHPGYGFFSEKASFVRDCDKYGLAFVGPSAEVIDSMGDKDAARRTAAAAGVPIVPGCDLLKSPEEATAEAERIGCPVLIKARAGGGGRGIRKVERVEDAAKAFIEARAEGEAVFGDGECYMEKFVAPAHHVEVQIMADKQGHVFSLGERECSVQRRNQKLIEESPAPCLDGHDDIRARMHKAARDLARAVGYEGAGTIEFLYSDDGNFYFMEMNTRLQVEHPVTEFVTDTDLVKWQLRVAAGQPLPFEQEDMPVRNHAMECRINAETPDFLPSCGTVTALRVPGGPRVRWDSAMFTGENVPPYYDSMLGKLIVCAPTRDGAIRKMRSALGELVIEGVSENSELQLDVLANDEFLSGMYHTDLMGHLYADE</sequence>
<evidence type="ECO:0000313" key="9">
    <source>
        <dbReference type="EMBL" id="CUN40242.1"/>
    </source>
</evidence>
<dbReference type="SUPFAM" id="SSF51246">
    <property type="entry name" value="Rudiment single hybrid motif"/>
    <property type="match status" value="1"/>
</dbReference>
<evidence type="ECO:0000256" key="2">
    <source>
        <dbReference type="ARBA" id="ARBA00022598"/>
    </source>
</evidence>
<accession>A0A173WL83</accession>
<dbReference type="InterPro" id="IPR011054">
    <property type="entry name" value="Rudment_hybrid_motif"/>
</dbReference>
<evidence type="ECO:0000256" key="3">
    <source>
        <dbReference type="ARBA" id="ARBA00022741"/>
    </source>
</evidence>
<dbReference type="GO" id="GO:0005524">
    <property type="term" value="F:ATP binding"/>
    <property type="evidence" value="ECO:0007669"/>
    <property type="project" value="UniProtKB-UniRule"/>
</dbReference>
<dbReference type="InterPro" id="IPR011761">
    <property type="entry name" value="ATP-grasp"/>
</dbReference>
<feature type="domain" description="Biotin carboxylation" evidence="8">
    <location>
        <begin position="1"/>
        <end position="445"/>
    </location>
</feature>
<gene>
    <name evidence="9" type="primary">accC</name>
    <name evidence="9" type="ORF">ERS852381_00154</name>
</gene>
<evidence type="ECO:0000256" key="6">
    <source>
        <dbReference type="PROSITE-ProRule" id="PRU00409"/>
    </source>
</evidence>
<dbReference type="Gene3D" id="3.30.470.20">
    <property type="entry name" value="ATP-grasp fold, B domain"/>
    <property type="match status" value="1"/>
</dbReference>
<dbReference type="NCBIfam" id="NF006367">
    <property type="entry name" value="PRK08591.1"/>
    <property type="match status" value="1"/>
</dbReference>
<dbReference type="Pfam" id="PF00289">
    <property type="entry name" value="Biotin_carb_N"/>
    <property type="match status" value="1"/>
</dbReference>
<dbReference type="SMART" id="SM00878">
    <property type="entry name" value="Biotin_carb_C"/>
    <property type="match status" value="1"/>
</dbReference>
<keyword evidence="5" id="KW-0092">Biotin</keyword>
<dbReference type="InterPro" id="IPR011764">
    <property type="entry name" value="Biotin_carboxylation_dom"/>
</dbReference>
<dbReference type="Pfam" id="PF02785">
    <property type="entry name" value="Biotin_carb_C"/>
    <property type="match status" value="1"/>
</dbReference>
<dbReference type="GO" id="GO:0046872">
    <property type="term" value="F:metal ion binding"/>
    <property type="evidence" value="ECO:0007669"/>
    <property type="project" value="InterPro"/>
</dbReference>
<dbReference type="RefSeq" id="WP_055285191.1">
    <property type="nucleotide sequence ID" value="NZ_CYYP01000001.1"/>
</dbReference>
<evidence type="ECO:0000313" key="10">
    <source>
        <dbReference type="Proteomes" id="UP000095468"/>
    </source>
</evidence>
<dbReference type="PANTHER" id="PTHR18866">
    <property type="entry name" value="CARBOXYLASE:PYRUVATE/ACETYL-COA/PROPIONYL-COA CARBOXYLASE"/>
    <property type="match status" value="1"/>
</dbReference>
<dbReference type="AlphaFoldDB" id="A0A173WL83"/>
<name>A0A173WL83_9ACTN</name>
<dbReference type="Pfam" id="PF02786">
    <property type="entry name" value="CPSase_L_D2"/>
    <property type="match status" value="1"/>
</dbReference>
<feature type="domain" description="ATP-grasp" evidence="7">
    <location>
        <begin position="120"/>
        <end position="318"/>
    </location>
</feature>
<protein>
    <recommendedName>
        <fullName evidence="1">biotin carboxylase</fullName>
        <ecNumber evidence="1">6.3.4.14</ecNumber>
    </recommendedName>
</protein>
<keyword evidence="4 6" id="KW-0067">ATP-binding</keyword>
<dbReference type="FunFam" id="3.40.50.20:FF:000010">
    <property type="entry name" value="Propionyl-CoA carboxylase subunit alpha"/>
    <property type="match status" value="1"/>
</dbReference>
<dbReference type="PANTHER" id="PTHR18866:SF33">
    <property type="entry name" value="METHYLCROTONOYL-COA CARBOXYLASE SUBUNIT ALPHA, MITOCHONDRIAL-RELATED"/>
    <property type="match status" value="1"/>
</dbReference>
<organism evidence="9 10">
    <name type="scientific">Collinsella aerofaciens</name>
    <dbReference type="NCBI Taxonomy" id="74426"/>
    <lineage>
        <taxon>Bacteria</taxon>
        <taxon>Bacillati</taxon>
        <taxon>Actinomycetota</taxon>
        <taxon>Coriobacteriia</taxon>
        <taxon>Coriobacteriales</taxon>
        <taxon>Coriobacteriaceae</taxon>
        <taxon>Collinsella</taxon>
    </lineage>
</organism>
<proteinExistence type="predicted"/>
<reference evidence="9 10" key="1">
    <citation type="submission" date="2015-09" db="EMBL/GenBank/DDBJ databases">
        <authorList>
            <consortium name="Pathogen Informatics"/>
        </authorList>
    </citation>
    <scope>NUCLEOTIDE SEQUENCE [LARGE SCALE GENOMIC DNA]</scope>
    <source>
        <strain evidence="9 10">2789STDY5608823</strain>
    </source>
</reference>
<dbReference type="FunFam" id="3.30.1490.20:FF:000003">
    <property type="entry name" value="acetyl-CoA carboxylase isoform X1"/>
    <property type="match status" value="1"/>
</dbReference>
<dbReference type="EMBL" id="CYYP01000001">
    <property type="protein sequence ID" value="CUN40242.1"/>
    <property type="molecule type" value="Genomic_DNA"/>
</dbReference>
<keyword evidence="2 9" id="KW-0436">Ligase</keyword>
<dbReference type="PROSITE" id="PS00867">
    <property type="entry name" value="CPSASE_2"/>
    <property type="match status" value="1"/>
</dbReference>
<dbReference type="SUPFAM" id="SSF52440">
    <property type="entry name" value="PreATP-grasp domain"/>
    <property type="match status" value="1"/>
</dbReference>
<evidence type="ECO:0000256" key="4">
    <source>
        <dbReference type="ARBA" id="ARBA00022840"/>
    </source>
</evidence>
<dbReference type="PROSITE" id="PS50979">
    <property type="entry name" value="BC"/>
    <property type="match status" value="1"/>
</dbReference>
<dbReference type="InterPro" id="IPR005481">
    <property type="entry name" value="BC-like_N"/>
</dbReference>
<dbReference type="InterPro" id="IPR005482">
    <property type="entry name" value="Biotin_COase_C"/>
</dbReference>
<keyword evidence="3 6" id="KW-0547">Nucleotide-binding</keyword>
<dbReference type="EC" id="6.3.4.14" evidence="1"/>
<dbReference type="GO" id="GO:0004075">
    <property type="term" value="F:biotin carboxylase activity"/>
    <property type="evidence" value="ECO:0007669"/>
    <property type="project" value="UniProtKB-EC"/>
</dbReference>